<dbReference type="EnsemblMetazoa" id="ISCW010021-RA">
    <property type="protein sequence ID" value="ISCW010021-PA"/>
    <property type="gene ID" value="ISCW010021"/>
</dbReference>
<dbReference type="InterPro" id="IPR013083">
    <property type="entry name" value="Znf_RING/FYVE/PHD"/>
</dbReference>
<evidence type="ECO:0000313" key="2">
    <source>
        <dbReference type="EMBL" id="EEC13139.1"/>
    </source>
</evidence>
<evidence type="ECO:0000313" key="3">
    <source>
        <dbReference type="EnsemblMetazoa" id="ISCW010021-PA"/>
    </source>
</evidence>
<gene>
    <name evidence="2" type="ORF">IscW_ISCW010021</name>
</gene>
<proteinExistence type="predicted"/>
<feature type="compositionally biased region" description="Basic and acidic residues" evidence="1">
    <location>
        <begin position="171"/>
        <end position="189"/>
    </location>
</feature>
<sequence length="225" mass="25871">MPRKVQYRDFPGGPIGIEFSDELPHWNLCGICGMLSAFMSRDELGHVFCKVCVDAHHQNKRIFCKHENRFVELADLYAAVEVIQFTHDLTVFCPYKKLGCTEYRPLRFMKKHLVECPMTTVTRCKACDALLPIKDHPDHEALCPEAHVLCNTCVRGMPRRKYKDHQNQCQRRREPSHQEENEVESRPGHEASTGQRTPVHCRGDQTGRAIEDNTAIQQAFLQVGL</sequence>
<dbReference type="InParanoid" id="B7Q2R7"/>
<dbReference type="PaxDb" id="6945-B7Q2R7"/>
<evidence type="ECO:0000313" key="4">
    <source>
        <dbReference type="Proteomes" id="UP000001555"/>
    </source>
</evidence>
<dbReference type="OrthoDB" id="6475149at2759"/>
<dbReference type="AlphaFoldDB" id="B7Q2R7"/>
<dbReference type="VEuPathDB" id="VectorBase:ISCP_020377"/>
<feature type="region of interest" description="Disordered" evidence="1">
    <location>
        <begin position="164"/>
        <end position="208"/>
    </location>
</feature>
<dbReference type="VEuPathDB" id="VectorBase:ISCW010021"/>
<reference evidence="3" key="2">
    <citation type="submission" date="2020-05" db="UniProtKB">
        <authorList>
            <consortium name="EnsemblMetazoa"/>
        </authorList>
    </citation>
    <scope>IDENTIFICATION</scope>
    <source>
        <strain evidence="3">wikel</strain>
    </source>
</reference>
<dbReference type="SUPFAM" id="SSF49599">
    <property type="entry name" value="TRAF domain-like"/>
    <property type="match status" value="1"/>
</dbReference>
<protein>
    <submittedName>
        <fullName evidence="2 3">Uncharacterized protein</fullName>
    </submittedName>
</protein>
<dbReference type="GO" id="GO:0005739">
    <property type="term" value="C:mitochondrion"/>
    <property type="evidence" value="ECO:0000318"/>
    <property type="project" value="GO_Central"/>
</dbReference>
<keyword evidence="4" id="KW-1185">Reference proteome</keyword>
<name>B7Q2R7_IXOSC</name>
<dbReference type="EMBL" id="ABJB010587354">
    <property type="status" value="NOT_ANNOTATED_CDS"/>
    <property type="molecule type" value="Genomic_DNA"/>
</dbReference>
<dbReference type="Gene3D" id="3.30.40.10">
    <property type="entry name" value="Zinc/RING finger domain, C3HC4 (zinc finger)"/>
    <property type="match status" value="1"/>
</dbReference>
<organism>
    <name type="scientific">Ixodes scapularis</name>
    <name type="common">Black-legged tick</name>
    <name type="synonym">Deer tick</name>
    <dbReference type="NCBI Taxonomy" id="6945"/>
    <lineage>
        <taxon>Eukaryota</taxon>
        <taxon>Metazoa</taxon>
        <taxon>Ecdysozoa</taxon>
        <taxon>Arthropoda</taxon>
        <taxon>Chelicerata</taxon>
        <taxon>Arachnida</taxon>
        <taxon>Acari</taxon>
        <taxon>Parasitiformes</taxon>
        <taxon>Ixodida</taxon>
        <taxon>Ixodoidea</taxon>
        <taxon>Ixodidae</taxon>
        <taxon>Ixodinae</taxon>
        <taxon>Ixodes</taxon>
    </lineage>
</organism>
<dbReference type="HOGENOM" id="CLU_1231111_0_0_1"/>
<dbReference type="Proteomes" id="UP000001555">
    <property type="component" value="Unassembled WGS sequence"/>
</dbReference>
<dbReference type="VEuPathDB" id="VectorBase:ISCI010021"/>
<dbReference type="EMBL" id="DS845050">
    <property type="protein sequence ID" value="EEC13139.1"/>
    <property type="molecule type" value="Genomic_DNA"/>
</dbReference>
<evidence type="ECO:0000256" key="1">
    <source>
        <dbReference type="SAM" id="MobiDB-lite"/>
    </source>
</evidence>
<reference evidence="2 4" key="1">
    <citation type="submission" date="2008-03" db="EMBL/GenBank/DDBJ databases">
        <title>Annotation of Ixodes scapularis.</title>
        <authorList>
            <consortium name="Ixodes scapularis Genome Project Consortium"/>
            <person name="Caler E."/>
            <person name="Hannick L.I."/>
            <person name="Bidwell S."/>
            <person name="Joardar V."/>
            <person name="Thiagarajan M."/>
            <person name="Amedeo P."/>
            <person name="Galinsky K.J."/>
            <person name="Schobel S."/>
            <person name="Inman J."/>
            <person name="Hostetler J."/>
            <person name="Miller J."/>
            <person name="Hammond M."/>
            <person name="Megy K."/>
            <person name="Lawson D."/>
            <person name="Kodira C."/>
            <person name="Sutton G."/>
            <person name="Meyer J."/>
            <person name="Hill C.A."/>
            <person name="Birren B."/>
            <person name="Nene V."/>
            <person name="Collins F."/>
            <person name="Alarcon-Chaidez F."/>
            <person name="Wikel S."/>
            <person name="Strausberg R."/>
        </authorList>
    </citation>
    <scope>NUCLEOTIDE SEQUENCE [LARGE SCALE GENOMIC DNA]</scope>
    <source>
        <strain evidence="4">Wikel</strain>
        <strain evidence="2">Wikel colony</strain>
    </source>
</reference>
<accession>B7Q2R7</accession>